<evidence type="ECO:0000259" key="6">
    <source>
        <dbReference type="Pfam" id="PF04101"/>
    </source>
</evidence>
<keyword evidence="5" id="KW-0256">Endoplasmic reticulum</keyword>
<dbReference type="Gene3D" id="3.40.50.2000">
    <property type="entry name" value="Glycogen Phosphorylase B"/>
    <property type="match status" value="1"/>
</dbReference>
<dbReference type="RefSeq" id="WP_059744181.1">
    <property type="nucleotide sequence ID" value="NZ_LRDC01000001.1"/>
</dbReference>
<evidence type="ECO:0000256" key="4">
    <source>
        <dbReference type="ARBA" id="ARBA00022679"/>
    </source>
</evidence>
<comment type="caution">
    <text evidence="7">The sequence shown here is derived from an EMBL/GenBank/DDBJ whole genome shotgun (WGS) entry which is preliminary data.</text>
</comment>
<name>A0A106C3F5_SHEFR</name>
<dbReference type="AlphaFoldDB" id="A0A106C3F5"/>
<evidence type="ECO:0000256" key="2">
    <source>
        <dbReference type="ARBA" id="ARBA00006962"/>
    </source>
</evidence>
<dbReference type="InterPro" id="IPR007235">
    <property type="entry name" value="Glyco_trans_28_C"/>
</dbReference>
<dbReference type="InterPro" id="IPR039042">
    <property type="entry name" value="Alg13-like"/>
</dbReference>
<dbReference type="Pfam" id="PF04101">
    <property type="entry name" value="Glyco_tran_28_C"/>
    <property type="match status" value="1"/>
</dbReference>
<dbReference type="EMBL" id="LRDC01000001">
    <property type="protein sequence ID" value="KVX03524.1"/>
    <property type="molecule type" value="Genomic_DNA"/>
</dbReference>
<evidence type="ECO:0000313" key="7">
    <source>
        <dbReference type="EMBL" id="KVX03524.1"/>
    </source>
</evidence>
<dbReference type="SUPFAM" id="SSF53756">
    <property type="entry name" value="UDP-Glycosyltransferase/glycogen phosphorylase"/>
    <property type="match status" value="1"/>
</dbReference>
<evidence type="ECO:0000313" key="8">
    <source>
        <dbReference type="Proteomes" id="UP000055702"/>
    </source>
</evidence>
<keyword evidence="3" id="KW-0328">Glycosyltransferase</keyword>
<accession>A0A106C3F5</accession>
<reference evidence="7 8" key="1">
    <citation type="submission" date="2016-01" db="EMBL/GenBank/DDBJ databases">
        <title>Draft genome of the antarctic isolate Shewanella frigidimarina Ag06-30.</title>
        <authorList>
            <person name="Parmeciano Di Noto G."/>
            <person name="Vazquez S."/>
            <person name="Mac Cormack W."/>
            <person name="Iriarte A."/>
            <person name="Quiroga C."/>
        </authorList>
    </citation>
    <scope>NUCLEOTIDE SEQUENCE [LARGE SCALE GENOMIC DNA]</scope>
    <source>
        <strain evidence="7 8">Ag06-30</strain>
    </source>
</reference>
<organism evidence="7">
    <name type="scientific">Shewanella frigidimarina</name>
    <dbReference type="NCBI Taxonomy" id="56812"/>
    <lineage>
        <taxon>Bacteria</taxon>
        <taxon>Pseudomonadati</taxon>
        <taxon>Pseudomonadota</taxon>
        <taxon>Gammaproteobacteria</taxon>
        <taxon>Alteromonadales</taxon>
        <taxon>Shewanellaceae</taxon>
        <taxon>Shewanella</taxon>
    </lineage>
</organism>
<comment type="subcellular location">
    <subcellularLocation>
        <location evidence="1">Endoplasmic reticulum</location>
    </subcellularLocation>
</comment>
<gene>
    <name evidence="7" type="ORF">AWJ07_02910</name>
</gene>
<feature type="domain" description="Glycosyl transferase family 28 C-terminal" evidence="6">
    <location>
        <begin position="29"/>
        <end position="127"/>
    </location>
</feature>
<dbReference type="InterPro" id="IPR048097">
    <property type="entry name" value="Cps14G-like"/>
</dbReference>
<sequence length="150" mass="17124">MKIFVTVGHTRFDSLFKKIDQINHDEWHFISQTYDGNYTPKNGEHITYTNDIFSYYNNADVVITHAGAGTVYNLLEIGKTIIVVANTDRIDTHQEDLIRYVEDGKFAQVCRNLADLESLISNTMTFKAATYHSEPFSCAAEISRTLDLSY</sequence>
<dbReference type="GO" id="GO:0006488">
    <property type="term" value="P:dolichol-linked oligosaccharide biosynthetic process"/>
    <property type="evidence" value="ECO:0007669"/>
    <property type="project" value="InterPro"/>
</dbReference>
<proteinExistence type="inferred from homology"/>
<dbReference type="Proteomes" id="UP000055702">
    <property type="component" value="Unassembled WGS sequence"/>
</dbReference>
<dbReference type="PANTHER" id="PTHR12867:SF6">
    <property type="entry name" value="N-ACETYLGLUCOSAMINYLDIPHOSPHODOLICHOL N-ACETYLGLUCOSAMINYLTRANSFERASE"/>
    <property type="match status" value="1"/>
</dbReference>
<dbReference type="NCBIfam" id="NF041548">
    <property type="entry name" value="PssE"/>
    <property type="match status" value="1"/>
</dbReference>
<protein>
    <recommendedName>
        <fullName evidence="6">Glycosyl transferase family 28 C-terminal domain-containing protein</fullName>
    </recommendedName>
</protein>
<evidence type="ECO:0000256" key="3">
    <source>
        <dbReference type="ARBA" id="ARBA00022676"/>
    </source>
</evidence>
<evidence type="ECO:0000256" key="5">
    <source>
        <dbReference type="ARBA" id="ARBA00022824"/>
    </source>
</evidence>
<comment type="similarity">
    <text evidence="2">Belongs to the glycosyltransferase 28 family.</text>
</comment>
<keyword evidence="4" id="KW-0808">Transferase</keyword>
<dbReference type="GO" id="GO:0016758">
    <property type="term" value="F:hexosyltransferase activity"/>
    <property type="evidence" value="ECO:0007669"/>
    <property type="project" value="InterPro"/>
</dbReference>
<evidence type="ECO:0000256" key="1">
    <source>
        <dbReference type="ARBA" id="ARBA00004240"/>
    </source>
</evidence>
<dbReference type="PANTHER" id="PTHR12867">
    <property type="entry name" value="GLYCOSYL TRANSFERASE-RELATED"/>
    <property type="match status" value="1"/>
</dbReference>